<evidence type="ECO:0000313" key="4">
    <source>
        <dbReference type="Proteomes" id="UP000429523"/>
    </source>
</evidence>
<evidence type="ECO:0000313" key="5">
    <source>
        <dbReference type="Proteomes" id="UP000440732"/>
    </source>
</evidence>
<evidence type="ECO:0000313" key="3">
    <source>
        <dbReference type="EMBL" id="KAE9148913.1"/>
    </source>
</evidence>
<feature type="region of interest" description="Disordered" evidence="1">
    <location>
        <begin position="194"/>
        <end position="226"/>
    </location>
</feature>
<feature type="region of interest" description="Disordered" evidence="1">
    <location>
        <begin position="1"/>
        <end position="34"/>
    </location>
</feature>
<dbReference type="EMBL" id="QXGA01000266">
    <property type="protein sequence ID" value="KAE9148913.1"/>
    <property type="molecule type" value="Genomic_DNA"/>
</dbReference>
<dbReference type="Proteomes" id="UP000440732">
    <property type="component" value="Unassembled WGS sequence"/>
</dbReference>
<dbReference type="EMBL" id="QXGF01000328">
    <property type="protein sequence ID" value="KAE8942020.1"/>
    <property type="molecule type" value="Genomic_DNA"/>
</dbReference>
<comment type="caution">
    <text evidence="2">The sequence shown here is derived from an EMBL/GenBank/DDBJ whole genome shotgun (WGS) entry which is preliminary data.</text>
</comment>
<accession>A0A6A3FDJ0</accession>
<feature type="region of interest" description="Disordered" evidence="1">
    <location>
        <begin position="50"/>
        <end position="110"/>
    </location>
</feature>
<sequence>MFKDMHRPIEEDDGFSEGDPVKKGKSNAGSSSVEALAQQLKSFMEQQQLWQQQLAQRQRQLPRSPGTGRGCCARVAAAEYQSRRKEQEEPLRPLDEDGTKVGREEERQRGCLADDRWKAGREAECAERGSLQGEERTVEEDLEIKGPLTRKWIMNKLKEKGEAARTAKEAEQSAVEEGAAEKSEVAARTVVTNNPEVPAAVNSLTGMEVSGRNGREPANEGSNAVT</sequence>
<dbReference type="AlphaFoldDB" id="A0A6A3FDJ0"/>
<feature type="compositionally biased region" description="Low complexity" evidence="1">
    <location>
        <begin position="50"/>
        <end position="63"/>
    </location>
</feature>
<gene>
    <name evidence="3" type="ORF">PF006_g6547</name>
    <name evidence="2" type="ORF">PF009_g8195</name>
</gene>
<name>A0A6A3FDJ0_9STRA</name>
<feature type="compositionally biased region" description="Basic and acidic residues" evidence="1">
    <location>
        <begin position="81"/>
        <end position="110"/>
    </location>
</feature>
<reference evidence="4 5" key="1">
    <citation type="submission" date="2018-08" db="EMBL/GenBank/DDBJ databases">
        <title>Genomic investigation of the strawberry pathogen Phytophthora fragariae indicates pathogenicity is determined by transcriptional variation in three key races.</title>
        <authorList>
            <person name="Adams T.M."/>
            <person name="Armitage A.D."/>
            <person name="Sobczyk M.K."/>
            <person name="Bates H.J."/>
            <person name="Dunwell J.M."/>
            <person name="Nellist C.F."/>
            <person name="Harrison R.J."/>
        </authorList>
    </citation>
    <scope>NUCLEOTIDE SEQUENCE [LARGE SCALE GENOMIC DNA]</scope>
    <source>
        <strain evidence="3 5">NOV-5</strain>
        <strain evidence="2 4">NOV-9</strain>
    </source>
</reference>
<dbReference type="Proteomes" id="UP000429523">
    <property type="component" value="Unassembled WGS sequence"/>
</dbReference>
<protein>
    <submittedName>
        <fullName evidence="2">Uncharacterized protein</fullName>
    </submittedName>
</protein>
<organism evidence="2 4">
    <name type="scientific">Phytophthora fragariae</name>
    <dbReference type="NCBI Taxonomy" id="53985"/>
    <lineage>
        <taxon>Eukaryota</taxon>
        <taxon>Sar</taxon>
        <taxon>Stramenopiles</taxon>
        <taxon>Oomycota</taxon>
        <taxon>Peronosporomycetes</taxon>
        <taxon>Peronosporales</taxon>
        <taxon>Peronosporaceae</taxon>
        <taxon>Phytophthora</taxon>
    </lineage>
</organism>
<proteinExistence type="predicted"/>
<evidence type="ECO:0000313" key="2">
    <source>
        <dbReference type="EMBL" id="KAE8942020.1"/>
    </source>
</evidence>
<evidence type="ECO:0000256" key="1">
    <source>
        <dbReference type="SAM" id="MobiDB-lite"/>
    </source>
</evidence>